<keyword evidence="4 8" id="KW-0418">Kinase</keyword>
<feature type="region of interest" description="Disordered" evidence="10">
    <location>
        <begin position="313"/>
        <end position="401"/>
    </location>
</feature>
<keyword evidence="2 8" id="KW-0808">Transferase</keyword>
<keyword evidence="5 8" id="KW-0067">ATP-binding</keyword>
<evidence type="ECO:0000313" key="13">
    <source>
        <dbReference type="Proteomes" id="UP000320055"/>
    </source>
</evidence>
<evidence type="ECO:0000256" key="2">
    <source>
        <dbReference type="ARBA" id="ARBA00022679"/>
    </source>
</evidence>
<dbReference type="GO" id="GO:0106310">
    <property type="term" value="F:protein serine kinase activity"/>
    <property type="evidence" value="ECO:0007669"/>
    <property type="project" value="RHEA"/>
</dbReference>
<dbReference type="PIRSF" id="PIRSF000647">
    <property type="entry name" value="Ser/Thr_PK_SpkB"/>
    <property type="match status" value="1"/>
</dbReference>
<dbReference type="Pfam" id="PF00069">
    <property type="entry name" value="Pkinase"/>
    <property type="match status" value="1"/>
</dbReference>
<dbReference type="PANTHER" id="PTHR24363:SF0">
    <property type="entry name" value="SERINE_THREONINE KINASE LIKE DOMAIN CONTAINING 1"/>
    <property type="match status" value="1"/>
</dbReference>
<reference evidence="12 13" key="1">
    <citation type="submission" date="2019-01" db="EMBL/GenBank/DDBJ databases">
        <authorList>
            <person name="Brito A."/>
        </authorList>
    </citation>
    <scope>NUCLEOTIDE SEQUENCE [LARGE SCALE GENOMIC DNA]</scope>
    <source>
        <strain evidence="12">1</strain>
    </source>
</reference>
<dbReference type="OrthoDB" id="428645at2"/>
<dbReference type="InterPro" id="IPR011009">
    <property type="entry name" value="Kinase-like_dom_sf"/>
</dbReference>
<proteinExistence type="inferred from homology"/>
<evidence type="ECO:0000256" key="9">
    <source>
        <dbReference type="PROSITE-ProRule" id="PRU10141"/>
    </source>
</evidence>
<evidence type="ECO:0000259" key="11">
    <source>
        <dbReference type="PROSITE" id="PS50011"/>
    </source>
</evidence>
<dbReference type="CDD" id="cd14014">
    <property type="entry name" value="STKc_PknB_like"/>
    <property type="match status" value="1"/>
</dbReference>
<feature type="binding site" evidence="9">
    <location>
        <position position="65"/>
    </location>
    <ligand>
        <name>ATP</name>
        <dbReference type="ChEBI" id="CHEBI:30616"/>
    </ligand>
</feature>
<evidence type="ECO:0000256" key="10">
    <source>
        <dbReference type="SAM" id="MobiDB-lite"/>
    </source>
</evidence>
<dbReference type="Proteomes" id="UP000320055">
    <property type="component" value="Unassembled WGS sequence"/>
</dbReference>
<feature type="compositionally biased region" description="Polar residues" evidence="10">
    <location>
        <begin position="375"/>
        <end position="386"/>
    </location>
</feature>
<evidence type="ECO:0000313" key="12">
    <source>
        <dbReference type="EMBL" id="VEP16595.1"/>
    </source>
</evidence>
<evidence type="ECO:0000256" key="3">
    <source>
        <dbReference type="ARBA" id="ARBA00022741"/>
    </source>
</evidence>
<evidence type="ECO:0000256" key="8">
    <source>
        <dbReference type="PIRNR" id="PIRNR000647"/>
    </source>
</evidence>
<evidence type="ECO:0000256" key="4">
    <source>
        <dbReference type="ARBA" id="ARBA00022777"/>
    </source>
</evidence>
<dbReference type="PROSITE" id="PS50011">
    <property type="entry name" value="PROTEIN_KINASE_DOM"/>
    <property type="match status" value="1"/>
</dbReference>
<dbReference type="AlphaFoldDB" id="A0A563VYX0"/>
<dbReference type="SUPFAM" id="SSF141571">
    <property type="entry name" value="Pentapeptide repeat-like"/>
    <property type="match status" value="1"/>
</dbReference>
<dbReference type="InterPro" id="IPR000719">
    <property type="entry name" value="Prot_kinase_dom"/>
</dbReference>
<organism evidence="12 13">
    <name type="scientific">Hyella patelloides LEGE 07179</name>
    <dbReference type="NCBI Taxonomy" id="945734"/>
    <lineage>
        <taxon>Bacteria</taxon>
        <taxon>Bacillati</taxon>
        <taxon>Cyanobacteriota</taxon>
        <taxon>Cyanophyceae</taxon>
        <taxon>Pleurocapsales</taxon>
        <taxon>Hyellaceae</taxon>
        <taxon>Hyella</taxon>
    </lineage>
</organism>
<dbReference type="Gene3D" id="2.160.20.80">
    <property type="entry name" value="E3 ubiquitin-protein ligase SopA"/>
    <property type="match status" value="1"/>
</dbReference>
<dbReference type="InterPro" id="IPR016252">
    <property type="entry name" value="Ser/Thr_kinase_SpkB"/>
</dbReference>
<sequence length="540" mass="59538">MSYCLNPSCPKPVNHPKSKKCKACGSKLLLRDRYHLVKGLGKGGFGATFLAADLSLPGKPLCVIKQLQPNTDNPNFLTMARQLFEREARTLGKVGNHPQIPRLLDYFEDREQFYLVQEFVKGNNLQQEIKKNGVLNEEQAQEVLRETLIILRDIHAQKVIHRDIKPANIIRREIDNKLVLIDFGVVKNQVNTIASGGDQTALTAFAVGTPGFAPPEQLAMRPVYASDVYALGVTCMYLMSGKAPKNMDCDPLTGDIDWLKYVDISEQFGDILLTMLEVAVKNRYKTAEEVLQAIDIHNHIDNLAASMVGGLSTTGSDSRMNSGSSRQSIYSSGRKNSSTSRSRTEGRTGSRSGRNTPSNATSRNSSRNRTGGTGASRNMGRTGNPRSTERHQESRKPLKLDRETLLSAYSSGRRDFAQKDVSLQDLQKANLSGVNFHHSRMVKINLQGADLNSTDFTGCDLRQAMLRNANLGRSYLSSANLEGADLRGADLSYAHFKGTKLKGTNLCGANLSNASITEEQLAQAKTNWTTVLPNGRRGFW</sequence>
<comment type="catalytic activity">
    <reaction evidence="6 8">
        <text>L-threonyl-[protein] + ATP = O-phospho-L-threonyl-[protein] + ADP + H(+)</text>
        <dbReference type="Rhea" id="RHEA:46608"/>
        <dbReference type="Rhea" id="RHEA-COMP:11060"/>
        <dbReference type="Rhea" id="RHEA-COMP:11605"/>
        <dbReference type="ChEBI" id="CHEBI:15378"/>
        <dbReference type="ChEBI" id="CHEBI:30013"/>
        <dbReference type="ChEBI" id="CHEBI:30616"/>
        <dbReference type="ChEBI" id="CHEBI:61977"/>
        <dbReference type="ChEBI" id="CHEBI:456216"/>
        <dbReference type="EC" id="2.7.11.1"/>
    </reaction>
</comment>
<dbReference type="Pfam" id="PF00805">
    <property type="entry name" value="Pentapeptide"/>
    <property type="match status" value="1"/>
</dbReference>
<evidence type="ECO:0000256" key="5">
    <source>
        <dbReference type="ARBA" id="ARBA00022840"/>
    </source>
</evidence>
<dbReference type="SUPFAM" id="SSF56112">
    <property type="entry name" value="Protein kinase-like (PK-like)"/>
    <property type="match status" value="1"/>
</dbReference>
<dbReference type="GO" id="GO:0005524">
    <property type="term" value="F:ATP binding"/>
    <property type="evidence" value="ECO:0007669"/>
    <property type="project" value="UniProtKB-UniRule"/>
</dbReference>
<comment type="catalytic activity">
    <reaction evidence="7 8">
        <text>L-seryl-[protein] + ATP = O-phospho-L-seryl-[protein] + ADP + H(+)</text>
        <dbReference type="Rhea" id="RHEA:17989"/>
        <dbReference type="Rhea" id="RHEA-COMP:9863"/>
        <dbReference type="Rhea" id="RHEA-COMP:11604"/>
        <dbReference type="ChEBI" id="CHEBI:15378"/>
        <dbReference type="ChEBI" id="CHEBI:29999"/>
        <dbReference type="ChEBI" id="CHEBI:30616"/>
        <dbReference type="ChEBI" id="CHEBI:83421"/>
        <dbReference type="ChEBI" id="CHEBI:456216"/>
        <dbReference type="EC" id="2.7.11.1"/>
    </reaction>
</comment>
<dbReference type="PROSITE" id="PS00107">
    <property type="entry name" value="PROTEIN_KINASE_ATP"/>
    <property type="match status" value="1"/>
</dbReference>
<gene>
    <name evidence="12" type="primary">spkB</name>
    <name evidence="12" type="ORF">H1P_470008</name>
</gene>
<keyword evidence="13" id="KW-1185">Reference proteome</keyword>
<feature type="domain" description="Protein kinase" evidence="11">
    <location>
        <begin position="34"/>
        <end position="300"/>
    </location>
</feature>
<comment type="similarity">
    <text evidence="8">Belongs to the protein kinase superfamily. Ser/Thr protein kinase family.</text>
</comment>
<dbReference type="SMART" id="SM00220">
    <property type="entry name" value="S_TKc"/>
    <property type="match status" value="1"/>
</dbReference>
<dbReference type="EMBL" id="CAACVJ010000412">
    <property type="protein sequence ID" value="VEP16595.1"/>
    <property type="molecule type" value="Genomic_DNA"/>
</dbReference>
<evidence type="ECO:0000256" key="6">
    <source>
        <dbReference type="ARBA" id="ARBA00047899"/>
    </source>
</evidence>
<name>A0A563VYX0_9CYAN</name>
<dbReference type="GO" id="GO:0004674">
    <property type="term" value="F:protein serine/threonine kinase activity"/>
    <property type="evidence" value="ECO:0007669"/>
    <property type="project" value="UniProtKB-UniRule"/>
</dbReference>
<feature type="compositionally biased region" description="Basic and acidic residues" evidence="10">
    <location>
        <begin position="387"/>
        <end position="401"/>
    </location>
</feature>
<dbReference type="RefSeq" id="WP_144866365.1">
    <property type="nucleotide sequence ID" value="NZ_LR213807.1"/>
</dbReference>
<evidence type="ECO:0000256" key="7">
    <source>
        <dbReference type="ARBA" id="ARBA00048679"/>
    </source>
</evidence>
<dbReference type="EC" id="2.7.11.1" evidence="8"/>
<keyword evidence="3 8" id="KW-0547">Nucleotide-binding</keyword>
<dbReference type="PANTHER" id="PTHR24363">
    <property type="entry name" value="SERINE/THREONINE PROTEIN KINASE"/>
    <property type="match status" value="1"/>
</dbReference>
<dbReference type="InterPro" id="IPR001646">
    <property type="entry name" value="5peptide_repeat"/>
</dbReference>
<dbReference type="Gene3D" id="1.10.510.10">
    <property type="entry name" value="Transferase(Phosphotransferase) domain 1"/>
    <property type="match status" value="1"/>
</dbReference>
<accession>A0A563VYX0</accession>
<feature type="compositionally biased region" description="Low complexity" evidence="10">
    <location>
        <begin position="349"/>
        <end position="370"/>
    </location>
</feature>
<evidence type="ECO:0000256" key="1">
    <source>
        <dbReference type="ARBA" id="ARBA00022527"/>
    </source>
</evidence>
<dbReference type="NCBIfam" id="NF045510">
    <property type="entry name" value="4Cys_prefix_kin"/>
    <property type="match status" value="1"/>
</dbReference>
<dbReference type="InterPro" id="IPR017441">
    <property type="entry name" value="Protein_kinase_ATP_BS"/>
</dbReference>
<keyword evidence="1 8" id="KW-0723">Serine/threonine-protein kinase</keyword>
<feature type="compositionally biased region" description="Low complexity" evidence="10">
    <location>
        <begin position="322"/>
        <end position="341"/>
    </location>
</feature>
<protein>
    <recommendedName>
        <fullName evidence="8">Serine/threonine-protein kinase B</fullName>
        <ecNumber evidence="8">2.7.11.1</ecNumber>
    </recommendedName>
</protein>